<dbReference type="RefSeq" id="XP_058348220.1">
    <property type="nucleotide sequence ID" value="XM_058480656.1"/>
</dbReference>
<organism evidence="2 3">
    <name type="scientific">Lichtheimia ornata</name>
    <dbReference type="NCBI Taxonomy" id="688661"/>
    <lineage>
        <taxon>Eukaryota</taxon>
        <taxon>Fungi</taxon>
        <taxon>Fungi incertae sedis</taxon>
        <taxon>Mucoromycota</taxon>
        <taxon>Mucoromycotina</taxon>
        <taxon>Mucoromycetes</taxon>
        <taxon>Mucorales</taxon>
        <taxon>Lichtheimiaceae</taxon>
        <taxon>Lichtheimia</taxon>
    </lineage>
</organism>
<dbReference type="Proteomes" id="UP001234581">
    <property type="component" value="Unassembled WGS sequence"/>
</dbReference>
<sequence>MNSLHEQLDQVQSPSTPIPRMTFEHHPLLRRDSPPTPEPTALIQTINNNGTPPPGSALTTEDAERQRQ</sequence>
<evidence type="ECO:0000313" key="3">
    <source>
        <dbReference type="Proteomes" id="UP001234581"/>
    </source>
</evidence>
<dbReference type="GeneID" id="83207969"/>
<accession>A0AAD7Y3V4</accession>
<evidence type="ECO:0000256" key="1">
    <source>
        <dbReference type="SAM" id="MobiDB-lite"/>
    </source>
</evidence>
<comment type="caution">
    <text evidence="2">The sequence shown here is derived from an EMBL/GenBank/DDBJ whole genome shotgun (WGS) entry which is preliminary data.</text>
</comment>
<dbReference type="EMBL" id="JARTCD010000002">
    <property type="protein sequence ID" value="KAJ8663308.1"/>
    <property type="molecule type" value="Genomic_DNA"/>
</dbReference>
<name>A0AAD7Y3V4_9FUNG</name>
<reference evidence="2 3" key="1">
    <citation type="submission" date="2023-03" db="EMBL/GenBank/DDBJ databases">
        <title>Genome sequence of Lichtheimia ornata CBS 291.66.</title>
        <authorList>
            <person name="Mohabir J.T."/>
            <person name="Shea T.P."/>
            <person name="Kurbessoian T."/>
            <person name="Berby B."/>
            <person name="Fontaine J."/>
            <person name="Livny J."/>
            <person name="Gnirke A."/>
            <person name="Stajich J.E."/>
            <person name="Cuomo C.A."/>
        </authorList>
    </citation>
    <scope>NUCLEOTIDE SEQUENCE [LARGE SCALE GENOMIC DNA]</scope>
    <source>
        <strain evidence="2">CBS 291.66</strain>
    </source>
</reference>
<proteinExistence type="predicted"/>
<feature type="compositionally biased region" description="Polar residues" evidence="1">
    <location>
        <begin position="1"/>
        <end position="15"/>
    </location>
</feature>
<dbReference type="AlphaFoldDB" id="A0AAD7Y3V4"/>
<gene>
    <name evidence="2" type="ORF">O0I10_000547</name>
</gene>
<feature type="region of interest" description="Disordered" evidence="1">
    <location>
        <begin position="1"/>
        <end position="68"/>
    </location>
</feature>
<evidence type="ECO:0000313" key="2">
    <source>
        <dbReference type="EMBL" id="KAJ8663308.1"/>
    </source>
</evidence>
<protein>
    <submittedName>
        <fullName evidence="2">Uncharacterized protein</fullName>
    </submittedName>
</protein>
<feature type="compositionally biased region" description="Basic and acidic residues" evidence="1">
    <location>
        <begin position="22"/>
        <end position="33"/>
    </location>
</feature>
<keyword evidence="3" id="KW-1185">Reference proteome</keyword>